<dbReference type="PIRSF" id="PIRSF006487">
    <property type="entry name" value="GcvT"/>
    <property type="match status" value="1"/>
</dbReference>
<dbReference type="SUPFAM" id="SSF101790">
    <property type="entry name" value="Aminomethyltransferase beta-barrel domain"/>
    <property type="match status" value="1"/>
</dbReference>
<dbReference type="Pfam" id="PF08669">
    <property type="entry name" value="GCV_T_C"/>
    <property type="match status" value="1"/>
</dbReference>
<protein>
    <submittedName>
        <fullName evidence="4">Putative aminomethyltransferase</fullName>
    </submittedName>
</protein>
<dbReference type="PATRIC" id="fig|1028307.3.peg.2523"/>
<dbReference type="InterPro" id="IPR027266">
    <property type="entry name" value="TrmE/GcvT-like"/>
</dbReference>
<dbReference type="OrthoDB" id="9774591at2"/>
<accession>A0A0H3FXA0</accession>
<dbReference type="GO" id="GO:0008168">
    <property type="term" value="F:methyltransferase activity"/>
    <property type="evidence" value="ECO:0007669"/>
    <property type="project" value="UniProtKB-KW"/>
</dbReference>
<keyword evidence="1" id="KW-0032">Aminotransferase</keyword>
<keyword evidence="5" id="KW-1185">Reference proteome</keyword>
<dbReference type="GO" id="GO:0032259">
    <property type="term" value="P:methylation"/>
    <property type="evidence" value="ECO:0007669"/>
    <property type="project" value="UniProtKB-KW"/>
</dbReference>
<keyword evidence="4" id="KW-0808">Transferase</keyword>
<feature type="domain" description="Aminomethyltransferase C-terminal" evidence="3">
    <location>
        <begin position="283"/>
        <end position="361"/>
    </location>
</feature>
<gene>
    <name evidence="4" type="ordered locus">EAE_12640</name>
</gene>
<dbReference type="EMBL" id="CP002824">
    <property type="protein sequence ID" value="AEG97442.1"/>
    <property type="molecule type" value="Genomic_DNA"/>
</dbReference>
<dbReference type="Proteomes" id="UP000008881">
    <property type="component" value="Chromosome"/>
</dbReference>
<dbReference type="InterPro" id="IPR029043">
    <property type="entry name" value="GcvT/YgfZ_C"/>
</dbReference>
<dbReference type="InterPro" id="IPR006222">
    <property type="entry name" value="GCVT_N"/>
</dbReference>
<sequence length="389" mass="43702">MKLLSELHLQNNALMGIYNDKCVPSSYHDIFEEYKAVRENVLLVDYSHMSITSVMGDDAWALVNYMASADVSIIRDEQGIYSLVLNVDGTIRGEVYILCAEEGYYILSEDMTSKEIINILNEVLLKAEELDIQDIPEIKSMDGEDWGIVMLEGPYAWEIMAEAYGFDIIGLPYYEYMNTDDGLMVFRCGKHGEFAYQLIGSQAVLVTMWMRLQEIGSKYLLKTGGLDYQGLVRIENPGWDESLYSSYSRNPVELQMQWAIQYDKEDFIGKSAVEELSLKSAERKLVGIIPDEGCGHIDSDDLVMVNGHQVGVIVNAVYSPAKQNWIALALIDECYALADITGFSIVTTNGEFAAKTQSVPFIYNRSLLINPTTHSYVDASKAKSALETY</sequence>
<dbReference type="AlphaFoldDB" id="A0A0H3FXA0"/>
<keyword evidence="4" id="KW-0489">Methyltransferase</keyword>
<dbReference type="KEGG" id="eae:EAE_12640"/>
<dbReference type="InterPro" id="IPR013977">
    <property type="entry name" value="GcvT_C"/>
</dbReference>
<evidence type="ECO:0000313" key="5">
    <source>
        <dbReference type="Proteomes" id="UP000008881"/>
    </source>
</evidence>
<name>A0A0H3FXA0_KLEAK</name>
<dbReference type="RefSeq" id="WP_015704573.1">
    <property type="nucleotide sequence ID" value="NC_015663.1"/>
</dbReference>
<dbReference type="eggNOG" id="COG0404">
    <property type="taxonomic scope" value="Bacteria"/>
</dbReference>
<evidence type="ECO:0000313" key="4">
    <source>
        <dbReference type="EMBL" id="AEG97442.1"/>
    </source>
</evidence>
<organism evidence="4 5">
    <name type="scientific">Klebsiella aerogenes (strain ATCC 13048 / DSM 30053 / CCUG 1429 / JCM 1235 / KCTC 2190 / NBRC 13534 / NCIMB 10102 / NCTC 10006 / CDC 819-56)</name>
    <name type="common">Enterobacter aerogenes</name>
    <dbReference type="NCBI Taxonomy" id="1028307"/>
    <lineage>
        <taxon>Bacteria</taxon>
        <taxon>Pseudomonadati</taxon>
        <taxon>Pseudomonadota</taxon>
        <taxon>Gammaproteobacteria</taxon>
        <taxon>Enterobacterales</taxon>
        <taxon>Enterobacteriaceae</taxon>
        <taxon>Klebsiella/Raoultella group</taxon>
        <taxon>Klebsiella</taxon>
    </lineage>
</organism>
<reference evidence="4 5" key="1">
    <citation type="journal article" date="2012" name="J. Bacteriol.">
        <title>Complete genome sequence of Enterobacter aerogenes KCTC 2190.</title>
        <authorList>
            <person name="Shin S.H."/>
            <person name="Kim S."/>
            <person name="Kim J.Y."/>
            <person name="Lee S."/>
            <person name="Um Y."/>
            <person name="Oh M.K."/>
            <person name="Kim Y.R."/>
            <person name="Lee J."/>
            <person name="Yang K.S."/>
        </authorList>
    </citation>
    <scope>NUCLEOTIDE SEQUENCE [LARGE SCALE GENOMIC DNA]</scope>
    <source>
        <strain evidence="4 5">KCTC 2190</strain>
    </source>
</reference>
<dbReference type="Gene3D" id="3.30.1360.120">
    <property type="entry name" value="Probable tRNA modification gtpase trme, domain 1"/>
    <property type="match status" value="1"/>
</dbReference>
<dbReference type="GeneID" id="93310710"/>
<evidence type="ECO:0000256" key="1">
    <source>
        <dbReference type="ARBA" id="ARBA00022576"/>
    </source>
</evidence>
<evidence type="ECO:0000259" key="2">
    <source>
        <dbReference type="Pfam" id="PF01571"/>
    </source>
</evidence>
<dbReference type="GO" id="GO:0008483">
    <property type="term" value="F:transaminase activity"/>
    <property type="evidence" value="ECO:0007669"/>
    <property type="project" value="UniProtKB-KW"/>
</dbReference>
<dbReference type="PANTHER" id="PTHR43757">
    <property type="entry name" value="AMINOMETHYLTRANSFERASE"/>
    <property type="match status" value="1"/>
</dbReference>
<dbReference type="SUPFAM" id="SSF103025">
    <property type="entry name" value="Folate-binding domain"/>
    <property type="match status" value="1"/>
</dbReference>
<proteinExistence type="predicted"/>
<evidence type="ECO:0000259" key="3">
    <source>
        <dbReference type="Pfam" id="PF08669"/>
    </source>
</evidence>
<dbReference type="Pfam" id="PF01571">
    <property type="entry name" value="GCV_T"/>
    <property type="match status" value="1"/>
</dbReference>
<feature type="domain" description="GCVT N-terminal" evidence="2">
    <location>
        <begin position="6"/>
        <end position="264"/>
    </location>
</feature>
<dbReference type="HOGENOM" id="CLU_007884_10_2_6"/>
<dbReference type="PANTHER" id="PTHR43757:SF2">
    <property type="entry name" value="AMINOMETHYLTRANSFERASE, MITOCHONDRIAL"/>
    <property type="match status" value="1"/>
</dbReference>
<dbReference type="InterPro" id="IPR028896">
    <property type="entry name" value="GcvT/YgfZ/DmdA"/>
</dbReference>